<evidence type="ECO:0008006" key="4">
    <source>
        <dbReference type="Google" id="ProtNLM"/>
    </source>
</evidence>
<comment type="caution">
    <text evidence="2">The sequence shown here is derived from an EMBL/GenBank/DDBJ whole genome shotgun (WGS) entry which is preliminary data.</text>
</comment>
<keyword evidence="1" id="KW-1133">Transmembrane helix</keyword>
<evidence type="ECO:0000313" key="2">
    <source>
        <dbReference type="EMBL" id="RGO31907.1"/>
    </source>
</evidence>
<sequence length="142" mass="15757">MKRTSNSRSSLFLIELIIAILFFSLVSAVCLRAFARSHILTENARDLNAALMHVESTAELLRAGESVEAQAFYSSSWDTCEEKKAAYMITVKEKDASDEDSGTDGLTTYQITARQLNNGRKIYSLNVTCHTPYSIKEAAGHE</sequence>
<gene>
    <name evidence="2" type="ORF">DXB16_09310</name>
</gene>
<dbReference type="Proteomes" id="UP000261285">
    <property type="component" value="Unassembled WGS sequence"/>
</dbReference>
<evidence type="ECO:0000313" key="3">
    <source>
        <dbReference type="Proteomes" id="UP000261285"/>
    </source>
</evidence>
<keyword evidence="1" id="KW-0812">Transmembrane</keyword>
<feature type="transmembrane region" description="Helical" evidence="1">
    <location>
        <begin position="12"/>
        <end position="35"/>
    </location>
</feature>
<keyword evidence="1" id="KW-0472">Membrane</keyword>
<reference evidence="2 3" key="1">
    <citation type="submission" date="2018-08" db="EMBL/GenBank/DDBJ databases">
        <title>A genome reference for cultivated species of the human gut microbiota.</title>
        <authorList>
            <person name="Zou Y."/>
            <person name="Xue W."/>
            <person name="Luo G."/>
        </authorList>
    </citation>
    <scope>NUCLEOTIDE SEQUENCE [LARGE SCALE GENOMIC DNA]</scope>
    <source>
        <strain evidence="2 3">OM02-16</strain>
    </source>
</reference>
<proteinExistence type="predicted"/>
<accession>A0A3E5GBD5</accession>
<organism evidence="2 3">
    <name type="scientific">Dorea longicatena</name>
    <dbReference type="NCBI Taxonomy" id="88431"/>
    <lineage>
        <taxon>Bacteria</taxon>
        <taxon>Bacillati</taxon>
        <taxon>Bacillota</taxon>
        <taxon>Clostridia</taxon>
        <taxon>Lachnospirales</taxon>
        <taxon>Lachnospiraceae</taxon>
        <taxon>Dorea</taxon>
    </lineage>
</organism>
<dbReference type="AlphaFoldDB" id="A0A3E5GBD5"/>
<protein>
    <recommendedName>
        <fullName evidence="4">Type II secretion system protein</fullName>
    </recommendedName>
</protein>
<dbReference type="EMBL" id="QSVN01000009">
    <property type="protein sequence ID" value="RGO31907.1"/>
    <property type="molecule type" value="Genomic_DNA"/>
</dbReference>
<name>A0A3E5GBD5_9FIRM</name>
<dbReference type="RefSeq" id="WP_117598129.1">
    <property type="nucleotide sequence ID" value="NZ_CABMEZ010000009.1"/>
</dbReference>
<evidence type="ECO:0000256" key="1">
    <source>
        <dbReference type="SAM" id="Phobius"/>
    </source>
</evidence>